<evidence type="ECO:0000313" key="2">
    <source>
        <dbReference type="EMBL" id="WTT18950.1"/>
    </source>
</evidence>
<feature type="transmembrane region" description="Helical" evidence="1">
    <location>
        <begin position="20"/>
        <end position="41"/>
    </location>
</feature>
<protein>
    <submittedName>
        <fullName evidence="2">Uncharacterized protein</fullName>
    </submittedName>
</protein>
<keyword evidence="1" id="KW-1133">Transmembrane helix</keyword>
<organism evidence="2">
    <name type="scientific">Streptomyces sp. NBC_00093</name>
    <dbReference type="NCBI Taxonomy" id="2975649"/>
    <lineage>
        <taxon>Bacteria</taxon>
        <taxon>Bacillati</taxon>
        <taxon>Actinomycetota</taxon>
        <taxon>Actinomycetes</taxon>
        <taxon>Kitasatosporales</taxon>
        <taxon>Streptomycetaceae</taxon>
        <taxon>Streptomyces</taxon>
    </lineage>
</organism>
<accession>A0AAU2A3N0</accession>
<evidence type="ECO:0000256" key="1">
    <source>
        <dbReference type="SAM" id="Phobius"/>
    </source>
</evidence>
<sequence length="45" mass="4968">MNANTPARQGSRCEMRLKSYGWTLALMAMSGSAVLLVLDVLEILR</sequence>
<proteinExistence type="predicted"/>
<dbReference type="EMBL" id="CP108222">
    <property type="protein sequence ID" value="WTT18950.1"/>
    <property type="molecule type" value="Genomic_DNA"/>
</dbReference>
<keyword evidence="1" id="KW-0812">Transmembrane</keyword>
<dbReference type="AlphaFoldDB" id="A0AAU2A3N0"/>
<reference evidence="2" key="1">
    <citation type="submission" date="2022-10" db="EMBL/GenBank/DDBJ databases">
        <title>The complete genomes of actinobacterial strains from the NBC collection.</title>
        <authorList>
            <person name="Joergensen T.S."/>
            <person name="Alvarez Arevalo M."/>
            <person name="Sterndorff E.B."/>
            <person name="Faurdal D."/>
            <person name="Vuksanovic O."/>
            <person name="Mourched A.-S."/>
            <person name="Charusanti P."/>
            <person name="Shaw S."/>
            <person name="Blin K."/>
            <person name="Weber T."/>
        </authorList>
    </citation>
    <scope>NUCLEOTIDE SEQUENCE</scope>
    <source>
        <strain evidence="2">NBC_00093</strain>
    </source>
</reference>
<name>A0AAU2A3N0_9ACTN</name>
<gene>
    <name evidence="2" type="ORF">OHA22_27165</name>
</gene>
<keyword evidence="1" id="KW-0472">Membrane</keyword>